<dbReference type="EMBL" id="BK015303">
    <property type="protein sequence ID" value="DAE00516.1"/>
    <property type="molecule type" value="Genomic_DNA"/>
</dbReference>
<keyword evidence="1" id="KW-0812">Transmembrane</keyword>
<proteinExistence type="predicted"/>
<accession>A0A8S5P2N9</accession>
<evidence type="ECO:0000256" key="1">
    <source>
        <dbReference type="SAM" id="Phobius"/>
    </source>
</evidence>
<sequence>MAAKNKQIKKIISWVVGLPAAIIAISEPTDLRLWWVQFAAIAVLAVVLFANGVFDETIQELKSRKEIWR</sequence>
<protein>
    <submittedName>
        <fullName evidence="2">Uncharacterized protein</fullName>
    </submittedName>
</protein>
<organism evidence="2">
    <name type="scientific">Siphoviridae sp. ctg2r17</name>
    <dbReference type="NCBI Taxonomy" id="2825601"/>
    <lineage>
        <taxon>Viruses</taxon>
        <taxon>Duplodnaviria</taxon>
        <taxon>Heunggongvirae</taxon>
        <taxon>Uroviricota</taxon>
        <taxon>Caudoviricetes</taxon>
    </lineage>
</organism>
<keyword evidence="1" id="KW-0472">Membrane</keyword>
<reference evidence="2" key="1">
    <citation type="journal article" date="2021" name="Proc. Natl. Acad. Sci. U.S.A.">
        <title>A Catalog of Tens of Thousands of Viruses from Human Metagenomes Reveals Hidden Associations with Chronic Diseases.</title>
        <authorList>
            <person name="Tisza M.J."/>
            <person name="Buck C.B."/>
        </authorList>
    </citation>
    <scope>NUCLEOTIDE SEQUENCE</scope>
    <source>
        <strain evidence="2">Ctg2r17</strain>
    </source>
</reference>
<name>A0A8S5P2N9_9CAUD</name>
<feature type="transmembrane region" description="Helical" evidence="1">
    <location>
        <begin position="34"/>
        <end position="54"/>
    </location>
</feature>
<keyword evidence="1" id="KW-1133">Transmembrane helix</keyword>
<evidence type="ECO:0000313" key="2">
    <source>
        <dbReference type="EMBL" id="DAE00516.1"/>
    </source>
</evidence>